<name>A0A2A6B303_PRIPA</name>
<evidence type="ECO:0000313" key="1">
    <source>
        <dbReference type="EnsemblMetazoa" id="PPA43062.1"/>
    </source>
</evidence>
<gene>
    <name evidence="1" type="primary">WBGene00281431</name>
</gene>
<reference evidence="1" key="2">
    <citation type="submission" date="2022-06" db="UniProtKB">
        <authorList>
            <consortium name="EnsemblMetazoa"/>
        </authorList>
    </citation>
    <scope>IDENTIFICATION</scope>
    <source>
        <strain evidence="1">PS312</strain>
    </source>
</reference>
<reference evidence="2" key="1">
    <citation type="journal article" date="2008" name="Nat. Genet.">
        <title>The Pristionchus pacificus genome provides a unique perspective on nematode lifestyle and parasitism.</title>
        <authorList>
            <person name="Dieterich C."/>
            <person name="Clifton S.W."/>
            <person name="Schuster L.N."/>
            <person name="Chinwalla A."/>
            <person name="Delehaunty K."/>
            <person name="Dinkelacker I."/>
            <person name="Fulton L."/>
            <person name="Fulton R."/>
            <person name="Godfrey J."/>
            <person name="Minx P."/>
            <person name="Mitreva M."/>
            <person name="Roeseler W."/>
            <person name="Tian H."/>
            <person name="Witte H."/>
            <person name="Yang S.P."/>
            <person name="Wilson R.K."/>
            <person name="Sommer R.J."/>
        </authorList>
    </citation>
    <scope>NUCLEOTIDE SEQUENCE [LARGE SCALE GENOMIC DNA]</scope>
    <source>
        <strain evidence="2">PS312</strain>
    </source>
</reference>
<dbReference type="OrthoDB" id="433474at2759"/>
<protein>
    <submittedName>
        <fullName evidence="1">Uncharacterized protein</fullName>
    </submittedName>
</protein>
<sequence>MASLRAETDARVEPADVATIGRIFLFILSHYERTSDEKWMLNRWFIVPIVGPVTCENGSFITQPLSHFTKDQFPFLCSQLGLDCPSRVSGQEMEQLMYIVVEVLASGDHPLIEVIWPLVDTMDGIAVVDMMEYRGLPTPFRGPIKRVQGMRHKLILHCLVRMQELFELEMDTRAGQMKRGLTHHVSSFSFLFVVASGSLSIPSDGERFLLIPLDSANDSTRSESPSKPDWSPCDGYDRLRCLVPQNPGSYLSLKDGISSLEDSSTQKTPAHARLRIRPTVGLNLRATPSTVLSGTKGAGLFLQPLRL</sequence>
<proteinExistence type="predicted"/>
<accession>A0A2A6B303</accession>
<dbReference type="EnsemblMetazoa" id="PPA43062.1">
    <property type="protein sequence ID" value="PPA43062.1"/>
    <property type="gene ID" value="WBGene00281431"/>
</dbReference>
<keyword evidence="2" id="KW-1185">Reference proteome</keyword>
<evidence type="ECO:0000313" key="2">
    <source>
        <dbReference type="Proteomes" id="UP000005239"/>
    </source>
</evidence>
<organism evidence="1 2">
    <name type="scientific">Pristionchus pacificus</name>
    <name type="common">Parasitic nematode worm</name>
    <dbReference type="NCBI Taxonomy" id="54126"/>
    <lineage>
        <taxon>Eukaryota</taxon>
        <taxon>Metazoa</taxon>
        <taxon>Ecdysozoa</taxon>
        <taxon>Nematoda</taxon>
        <taxon>Chromadorea</taxon>
        <taxon>Rhabditida</taxon>
        <taxon>Rhabditina</taxon>
        <taxon>Diplogasteromorpha</taxon>
        <taxon>Diplogasteroidea</taxon>
        <taxon>Neodiplogasteridae</taxon>
        <taxon>Pristionchus</taxon>
    </lineage>
</organism>
<dbReference type="AlphaFoldDB" id="A0A2A6B303"/>
<accession>A0A8R1Z3G2</accession>
<dbReference type="Proteomes" id="UP000005239">
    <property type="component" value="Unassembled WGS sequence"/>
</dbReference>